<feature type="compositionally biased region" description="Acidic residues" evidence="1">
    <location>
        <begin position="69"/>
        <end position="102"/>
    </location>
</feature>
<dbReference type="AlphaFoldDB" id="A0A8H4QUB2"/>
<dbReference type="Gene3D" id="2.60.120.620">
    <property type="entry name" value="q2cbj1_9rhob like domain"/>
    <property type="match status" value="1"/>
</dbReference>
<dbReference type="PANTHER" id="PTHR33099">
    <property type="entry name" value="FE2OG DIOXYGENASE DOMAIN-CONTAINING PROTEIN"/>
    <property type="match status" value="1"/>
</dbReference>
<comment type="caution">
    <text evidence="3">The sequence shown here is derived from an EMBL/GenBank/DDBJ whole genome shotgun (WGS) entry which is preliminary data.</text>
</comment>
<feature type="domain" description="Prolyl 4-hydroxylase alpha subunit Fe(2+) 2OG dioxygenase" evidence="2">
    <location>
        <begin position="226"/>
        <end position="312"/>
    </location>
</feature>
<reference evidence="3 4" key="1">
    <citation type="submission" date="2019-12" db="EMBL/GenBank/DDBJ databases">
        <authorList>
            <person name="Floudas D."/>
            <person name="Bentzer J."/>
            <person name="Ahren D."/>
            <person name="Johansson T."/>
            <person name="Persson P."/>
            <person name="Tunlid A."/>
        </authorList>
    </citation>
    <scope>NUCLEOTIDE SEQUENCE [LARGE SCALE GENOMIC DNA]</scope>
    <source>
        <strain evidence="3 4">CBS 102.39</strain>
    </source>
</reference>
<gene>
    <name evidence="3" type="ORF">D9613_008503</name>
</gene>
<dbReference type="PANTHER" id="PTHR33099:SF7">
    <property type="entry name" value="MYND-TYPE DOMAIN-CONTAINING PROTEIN"/>
    <property type="match status" value="1"/>
</dbReference>
<keyword evidence="4" id="KW-1185">Reference proteome</keyword>
<dbReference type="Proteomes" id="UP000521872">
    <property type="component" value="Unassembled WGS sequence"/>
</dbReference>
<organism evidence="3 4">
    <name type="scientific">Agrocybe pediades</name>
    <dbReference type="NCBI Taxonomy" id="84607"/>
    <lineage>
        <taxon>Eukaryota</taxon>
        <taxon>Fungi</taxon>
        <taxon>Dikarya</taxon>
        <taxon>Basidiomycota</taxon>
        <taxon>Agaricomycotina</taxon>
        <taxon>Agaricomycetes</taxon>
        <taxon>Agaricomycetidae</taxon>
        <taxon>Agaricales</taxon>
        <taxon>Agaricineae</taxon>
        <taxon>Strophariaceae</taxon>
        <taxon>Agrocybe</taxon>
    </lineage>
</organism>
<feature type="compositionally biased region" description="Basic and acidic residues" evidence="1">
    <location>
        <begin position="31"/>
        <end position="41"/>
    </location>
</feature>
<feature type="compositionally biased region" description="Pro residues" evidence="1">
    <location>
        <begin position="1044"/>
        <end position="1055"/>
    </location>
</feature>
<evidence type="ECO:0000313" key="4">
    <source>
        <dbReference type="Proteomes" id="UP000521872"/>
    </source>
</evidence>
<evidence type="ECO:0000256" key="1">
    <source>
        <dbReference type="SAM" id="MobiDB-lite"/>
    </source>
</evidence>
<evidence type="ECO:0000313" key="3">
    <source>
        <dbReference type="EMBL" id="KAF4616998.1"/>
    </source>
</evidence>
<accession>A0A8H4QUB2</accession>
<protein>
    <recommendedName>
        <fullName evidence="2">Prolyl 4-hydroxylase alpha subunit Fe(2+) 2OG dioxygenase domain-containing protein</fullName>
    </recommendedName>
</protein>
<name>A0A8H4QUB2_9AGAR</name>
<sequence length="1120" mass="124016">MITRAKARLIKNENEERMNMDMDGGAGTESQVEKPKFKADSTTEDNGTPGDQHAQNEGYEDEEAKHEEVEVEVEEVEDEEVEDEESEDESEESEDQLSEGEDLQGDLEDVLEGDDLDFAGEFFHAALQTTAPNPCLHIADIGFVGLPLSQRDAQAVISAATLAPFGRGERTLVDKEVRDTWEIEPSKISFANPEWEKYINQTVCLEVCRALGVTIGNIPPKMELYKLLLYEKGSHFLPHQDTQKANGMFATVIILLSSAYTGGQVVVSHASTTKTIDFSANSLLSTALLAWYTDVKHEVKPVTSGYRFALSYNLIHQSPAGIPRLKDTSDAASRLKRVLGKWRENKYSNWDGGLMAYLLQHQYSSANLKDGIKSLKGVDLYRATFLRPIAEALGFIVGLASLTHNISGQAEDMGGYHGSRRWGRRRYDYSDESELDTDEGYSDRNYRIPEIIEMNDPSTEISCIMDLDGKPLVANGKMNLKDECLIPKDPFKGVAPDHREYEGYQGNYGGQVDQWYRRTVLVLIHRNNLDDLCYSIEGVTYALRKVQESSDPPSSKDRYWANKVVHTPTQLSSNKALTMMDYALKWKDEVLWRKVMSCPMCTLKNVDTKLLLDAWALFSFEDVRVSFEEIVARATNLSDKMSFLSTVREATSAQERPSVLPWYKKESEKILSSPSLSNVQDPSTVLALIEFGGLEAFKRITMPNILKFGQYKVLLSLLKTFQERSDIITAQEIRFNDTEHPATTTSSGTPNSTIAQTPAKTLASSISTSIDQMSKECLKAAALRWSAGSLAIPNRFLDARPVLNSTVERIITILDNAIALSQMDVCRNLLIDIFNSNGSASDKFSQIYIPLIPRLKQLLAKKNIDMCTSPYIDFLQLLIGLNLQDILGTKGQLPSMNLRKIGCGCFECGTLDNFILYDPAATKVFRVVYAQRIHLERQCGFARDICSYITIKSGHPHAIQVTKVPQVVPMSSWLGRQKNAATFLKTIGDGAMIAKIMGSRARDVRDAISGTTPYKMDTSHAFSKPAQVAPAKNKAVQQRVLAQPVPPSSAVPKRPPVQAGTTSKSLPGPTATSGMQASSSNSKTTVTSAVPAQVAGTKRKTAPTKYVQLGPVIDLSSDDA</sequence>
<dbReference type="InterPro" id="IPR044862">
    <property type="entry name" value="Pro_4_hyd_alph_FE2OG_OXY"/>
</dbReference>
<evidence type="ECO:0000259" key="2">
    <source>
        <dbReference type="Pfam" id="PF13640"/>
    </source>
</evidence>
<dbReference type="EMBL" id="JAACJL010000031">
    <property type="protein sequence ID" value="KAF4616998.1"/>
    <property type="molecule type" value="Genomic_DNA"/>
</dbReference>
<feature type="region of interest" description="Disordered" evidence="1">
    <location>
        <begin position="1012"/>
        <end position="1120"/>
    </location>
</feature>
<feature type="region of interest" description="Disordered" evidence="1">
    <location>
        <begin position="1"/>
        <end position="102"/>
    </location>
</feature>
<dbReference type="Pfam" id="PF13640">
    <property type="entry name" value="2OG-FeII_Oxy_3"/>
    <property type="match status" value="1"/>
</dbReference>
<feature type="compositionally biased region" description="Polar residues" evidence="1">
    <location>
        <begin position="1059"/>
        <end position="1090"/>
    </location>
</feature>
<proteinExistence type="predicted"/>
<feature type="compositionally biased region" description="Basic and acidic residues" evidence="1">
    <location>
        <begin position="10"/>
        <end position="20"/>
    </location>
</feature>